<proteinExistence type="predicted"/>
<dbReference type="AlphaFoldDB" id="A0A4R7NR00"/>
<dbReference type="RefSeq" id="WP_133697006.1">
    <property type="nucleotide sequence ID" value="NZ_SOBR01000003.1"/>
</dbReference>
<dbReference type="Proteomes" id="UP000295380">
    <property type="component" value="Unassembled WGS sequence"/>
</dbReference>
<evidence type="ECO:0000313" key="3">
    <source>
        <dbReference type="Proteomes" id="UP000295380"/>
    </source>
</evidence>
<dbReference type="InterPro" id="IPR025484">
    <property type="entry name" value="DUF4376"/>
</dbReference>
<dbReference type="EMBL" id="SOBR01000003">
    <property type="protein sequence ID" value="TDU23092.1"/>
    <property type="molecule type" value="Genomic_DNA"/>
</dbReference>
<accession>A0A4R7NR00</accession>
<dbReference type="OrthoDB" id="8596093at2"/>
<feature type="domain" description="DUF4376" evidence="1">
    <location>
        <begin position="73"/>
        <end position="178"/>
    </location>
</feature>
<protein>
    <submittedName>
        <fullName evidence="2">Uncharacterized protein DUF4376</fullName>
    </submittedName>
</protein>
<evidence type="ECO:0000259" key="1">
    <source>
        <dbReference type="Pfam" id="PF14301"/>
    </source>
</evidence>
<gene>
    <name evidence="2" type="ORF">C8E00_103466</name>
</gene>
<reference evidence="2 3" key="1">
    <citation type="submission" date="2019-03" db="EMBL/GenBank/DDBJ databases">
        <title>Genomic Encyclopedia of Type Strains, Phase IV (KMG-IV): sequencing the most valuable type-strain genomes for metagenomic binning, comparative biology and taxonomic classification.</title>
        <authorList>
            <person name="Goeker M."/>
        </authorList>
    </citation>
    <scope>NUCLEOTIDE SEQUENCE [LARGE SCALE GENOMIC DNA]</scope>
    <source>
        <strain evidence="2 3">DSM 6770</strain>
    </source>
</reference>
<evidence type="ECO:0000313" key="2">
    <source>
        <dbReference type="EMBL" id="TDU23092.1"/>
    </source>
</evidence>
<sequence length="187" mass="20840">MHYSPSRDSFYPGSLRAEYERLGVWPDDAIEVTKAEFATYGQGSPPEGMQRSATESGRLCWVKIPAEPLADLAARKRRAIEAARDEAIAAGFEHTFGDTTDTVQMRARDRENIMGLAVSAQRNPEGTFAFRAESNAQYELTADEMLELAEAAQAHVSAQYQHSWQRKGEIDAALEAEVREGIETVEW</sequence>
<comment type="caution">
    <text evidence="2">The sequence shown here is derived from an EMBL/GenBank/DDBJ whole genome shotgun (WGS) entry which is preliminary data.</text>
</comment>
<organism evidence="2 3">
    <name type="scientific">Chromohalobacter marismortui</name>
    <dbReference type="NCBI Taxonomy" id="42055"/>
    <lineage>
        <taxon>Bacteria</taxon>
        <taxon>Pseudomonadati</taxon>
        <taxon>Pseudomonadota</taxon>
        <taxon>Gammaproteobacteria</taxon>
        <taxon>Oceanospirillales</taxon>
        <taxon>Halomonadaceae</taxon>
        <taxon>Chromohalobacter</taxon>
    </lineage>
</organism>
<dbReference type="Pfam" id="PF14301">
    <property type="entry name" value="DUF4376"/>
    <property type="match status" value="1"/>
</dbReference>
<name>A0A4R7NR00_9GAMM</name>
<keyword evidence="3" id="KW-1185">Reference proteome</keyword>